<comment type="caution">
    <text evidence="1">The sequence shown here is derived from an EMBL/GenBank/DDBJ whole genome shotgun (WGS) entry which is preliminary data.</text>
</comment>
<proteinExistence type="predicted"/>
<sequence>MTDVVDLRGLFFDDPADAAGAMTGALTADDLGGVLSGMPEAARKATLSRIGDAAAGLLELDLTEILCSGWGRHGQVLAAARAGMAEPETQRRVALAAHAISVVHRPSLEVHVGAQTTATVPLEVRLEMVIRGLQAVVRAGRLAGVEAGTCDIDGSLSIAGRPLVRRRASLALPMIVHLPNGWPLAEGEYQAG</sequence>
<accession>A0ABQ3YC22</accession>
<dbReference type="Proteomes" id="UP000609879">
    <property type="component" value="Unassembled WGS sequence"/>
</dbReference>
<evidence type="ECO:0000313" key="2">
    <source>
        <dbReference type="Proteomes" id="UP000609879"/>
    </source>
</evidence>
<evidence type="ECO:0008006" key="3">
    <source>
        <dbReference type="Google" id="ProtNLM"/>
    </source>
</evidence>
<name>A0ABQ3YC22_9ACTN</name>
<dbReference type="RefSeq" id="WP_203771582.1">
    <property type="nucleotide sequence ID" value="NZ_BAAABO010000002.1"/>
</dbReference>
<gene>
    <name evidence="1" type="ORF">Ade02nite_61570</name>
</gene>
<dbReference type="EMBL" id="BOMI01000122">
    <property type="protein sequence ID" value="GID77516.1"/>
    <property type="molecule type" value="Genomic_DNA"/>
</dbReference>
<protein>
    <recommendedName>
        <fullName evidence="3">DUF222 domain-containing protein</fullName>
    </recommendedName>
</protein>
<organism evidence="1 2">
    <name type="scientific">Paractinoplanes deccanensis</name>
    <dbReference type="NCBI Taxonomy" id="113561"/>
    <lineage>
        <taxon>Bacteria</taxon>
        <taxon>Bacillati</taxon>
        <taxon>Actinomycetota</taxon>
        <taxon>Actinomycetes</taxon>
        <taxon>Micromonosporales</taxon>
        <taxon>Micromonosporaceae</taxon>
        <taxon>Paractinoplanes</taxon>
    </lineage>
</organism>
<evidence type="ECO:0000313" key="1">
    <source>
        <dbReference type="EMBL" id="GID77516.1"/>
    </source>
</evidence>
<keyword evidence="2" id="KW-1185">Reference proteome</keyword>
<reference evidence="1 2" key="1">
    <citation type="submission" date="2021-01" db="EMBL/GenBank/DDBJ databases">
        <title>Whole genome shotgun sequence of Actinoplanes deccanensis NBRC 13994.</title>
        <authorList>
            <person name="Komaki H."/>
            <person name="Tamura T."/>
        </authorList>
    </citation>
    <scope>NUCLEOTIDE SEQUENCE [LARGE SCALE GENOMIC DNA]</scope>
    <source>
        <strain evidence="1 2">NBRC 13994</strain>
    </source>
</reference>